<accession>A0A081NSY7</accession>
<dbReference type="Gene3D" id="1.10.10.60">
    <property type="entry name" value="Homeodomain-like"/>
    <property type="match status" value="1"/>
</dbReference>
<evidence type="ECO:0000313" key="7">
    <source>
        <dbReference type="Proteomes" id="UP000028123"/>
    </source>
</evidence>
<keyword evidence="4" id="KW-0804">Transcription</keyword>
<dbReference type="Pfam" id="PF04198">
    <property type="entry name" value="Sugar-bind"/>
    <property type="match status" value="1"/>
</dbReference>
<feature type="domain" description="Sugar-binding" evidence="5">
    <location>
        <begin position="58"/>
        <end position="312"/>
    </location>
</feature>
<evidence type="ECO:0000256" key="3">
    <source>
        <dbReference type="ARBA" id="ARBA00023125"/>
    </source>
</evidence>
<dbReference type="AlphaFoldDB" id="A0A081NSY7"/>
<keyword evidence="7" id="KW-1185">Reference proteome</keyword>
<dbReference type="GO" id="GO:0030246">
    <property type="term" value="F:carbohydrate binding"/>
    <property type="evidence" value="ECO:0007669"/>
    <property type="project" value="InterPro"/>
</dbReference>
<evidence type="ECO:0000256" key="4">
    <source>
        <dbReference type="ARBA" id="ARBA00023163"/>
    </source>
</evidence>
<organism evidence="6 7">
    <name type="scientific">Paenibacillus tyrfis</name>
    <dbReference type="NCBI Taxonomy" id="1501230"/>
    <lineage>
        <taxon>Bacteria</taxon>
        <taxon>Bacillati</taxon>
        <taxon>Bacillota</taxon>
        <taxon>Bacilli</taxon>
        <taxon>Bacillales</taxon>
        <taxon>Paenibacillaceae</taxon>
        <taxon>Paenibacillus</taxon>
    </lineage>
</organism>
<reference evidence="6 7" key="1">
    <citation type="submission" date="2014-06" db="EMBL/GenBank/DDBJ databases">
        <title>Draft genome sequence of Paenibacillus sp. MSt1.</title>
        <authorList>
            <person name="Aw Y.K."/>
            <person name="Ong K.S."/>
            <person name="Gan H.M."/>
            <person name="Lee S.M."/>
        </authorList>
    </citation>
    <scope>NUCLEOTIDE SEQUENCE [LARGE SCALE GENOMIC DNA]</scope>
    <source>
        <strain evidence="6 7">MSt1</strain>
    </source>
</reference>
<dbReference type="InterPro" id="IPR037171">
    <property type="entry name" value="NagB/RpiA_transferase-like"/>
</dbReference>
<dbReference type="PANTHER" id="PTHR34294:SF12">
    <property type="entry name" value="SUGAR-BINDING TRANSCRIPTIONAL REGULATOR"/>
    <property type="match status" value="1"/>
</dbReference>
<dbReference type="SUPFAM" id="SSF100950">
    <property type="entry name" value="NagB/RpiA/CoA transferase-like"/>
    <property type="match status" value="1"/>
</dbReference>
<dbReference type="InterPro" id="IPR013324">
    <property type="entry name" value="RNA_pol_sigma_r3/r4-like"/>
</dbReference>
<comment type="caution">
    <text evidence="6">The sequence shown here is derived from an EMBL/GenBank/DDBJ whole genome shotgun (WGS) entry which is preliminary data.</text>
</comment>
<comment type="similarity">
    <text evidence="1">Belongs to the SorC transcriptional regulatory family.</text>
</comment>
<dbReference type="InterPro" id="IPR051054">
    <property type="entry name" value="SorC_transcr_regulators"/>
</dbReference>
<dbReference type="SUPFAM" id="SSF88659">
    <property type="entry name" value="Sigma3 and sigma4 domains of RNA polymerase sigma factors"/>
    <property type="match status" value="1"/>
</dbReference>
<dbReference type="GO" id="GO:0003677">
    <property type="term" value="F:DNA binding"/>
    <property type="evidence" value="ECO:0007669"/>
    <property type="project" value="UniProtKB-KW"/>
</dbReference>
<keyword evidence="2" id="KW-0805">Transcription regulation</keyword>
<dbReference type="Gene3D" id="3.40.50.1360">
    <property type="match status" value="1"/>
</dbReference>
<protein>
    <submittedName>
        <fullName evidence="6">Transcriptional regulator</fullName>
    </submittedName>
</protein>
<gene>
    <name evidence="6" type="ORF">ET33_37715</name>
</gene>
<keyword evidence="3" id="KW-0238">DNA-binding</keyword>
<dbReference type="EMBL" id="JNVM01000089">
    <property type="protein sequence ID" value="KEQ21560.1"/>
    <property type="molecule type" value="Genomic_DNA"/>
</dbReference>
<dbReference type="eggNOG" id="COG2390">
    <property type="taxonomic scope" value="Bacteria"/>
</dbReference>
<proteinExistence type="inferred from homology"/>
<sequence>MMTDGEKKFLLKICRMYYFDELTQAEIAKKVGVSRPIISKGLQRARSEGLVEIIIHDDAFHTIDLEQQIENAFSVEDVIVVPTAELPPEIAKNALAKEAASYVVKQLKDVAKVGVSWGTSLHSLVKEFPGEHHEHLKVIPLVGGMGSNRIELHSNQIAYELSKKLNCSCESLYAPAIVESEKFRELLLQTPAVSDVLEEARKIDLAIVGIGNPFIRSTMEEIGYIGKEELKNMEQARVVGDINSCFVLADGSIAKNTINERVIGINVEELRNVKKVVAVTEGIHKVDSILATLRGGYINTLITDERTASELVKKLNDAK</sequence>
<dbReference type="PANTHER" id="PTHR34294">
    <property type="entry name" value="TRANSCRIPTIONAL REGULATOR-RELATED"/>
    <property type="match status" value="1"/>
</dbReference>
<evidence type="ECO:0000256" key="2">
    <source>
        <dbReference type="ARBA" id="ARBA00023015"/>
    </source>
</evidence>
<dbReference type="Proteomes" id="UP000028123">
    <property type="component" value="Unassembled WGS sequence"/>
</dbReference>
<evidence type="ECO:0000256" key="1">
    <source>
        <dbReference type="ARBA" id="ARBA00010466"/>
    </source>
</evidence>
<name>A0A081NSY7_9BACL</name>
<evidence type="ECO:0000313" key="6">
    <source>
        <dbReference type="EMBL" id="KEQ21560.1"/>
    </source>
</evidence>
<dbReference type="RefSeq" id="WP_036694151.1">
    <property type="nucleotide sequence ID" value="NZ_JNVM01000089.1"/>
</dbReference>
<evidence type="ECO:0000259" key="5">
    <source>
        <dbReference type="Pfam" id="PF04198"/>
    </source>
</evidence>
<dbReference type="InterPro" id="IPR007324">
    <property type="entry name" value="Sugar-bd_dom_put"/>
</dbReference>